<feature type="compositionally biased region" description="Basic and acidic residues" evidence="1">
    <location>
        <begin position="213"/>
        <end position="222"/>
    </location>
</feature>
<dbReference type="RefSeq" id="XP_025567561.1">
    <property type="nucleotide sequence ID" value="XM_025703766.1"/>
</dbReference>
<keyword evidence="3" id="KW-1185">Reference proteome</keyword>
<dbReference type="Gene3D" id="3.40.50.300">
    <property type="entry name" value="P-loop containing nucleotide triphosphate hydrolases"/>
    <property type="match status" value="1"/>
</dbReference>
<dbReference type="InterPro" id="IPR027417">
    <property type="entry name" value="P-loop_NTPase"/>
</dbReference>
<feature type="compositionally biased region" description="Basic and acidic residues" evidence="1">
    <location>
        <begin position="229"/>
        <end position="245"/>
    </location>
</feature>
<dbReference type="GeneID" id="37208358"/>
<gene>
    <name evidence="2" type="ORF">BO88DRAFT_357565</name>
</gene>
<feature type="non-terminal residue" evidence="2">
    <location>
        <position position="272"/>
    </location>
</feature>
<name>A0A319BM65_ASPVC</name>
<dbReference type="AlphaFoldDB" id="A0A319BM65"/>
<dbReference type="CDD" id="cd00882">
    <property type="entry name" value="Ras_like_GTPase"/>
    <property type="match status" value="1"/>
</dbReference>
<dbReference type="OrthoDB" id="8954335at2759"/>
<dbReference type="SUPFAM" id="SSF52540">
    <property type="entry name" value="P-loop containing nucleoside triphosphate hydrolases"/>
    <property type="match status" value="1"/>
</dbReference>
<accession>A0A319BM65</accession>
<protein>
    <recommendedName>
        <fullName evidence="4">G domain-containing protein</fullName>
    </recommendedName>
</protein>
<feature type="region of interest" description="Disordered" evidence="1">
    <location>
        <begin position="213"/>
        <end position="245"/>
    </location>
</feature>
<proteinExistence type="predicted"/>
<sequence length="272" mass="30615">MGVTGSGKSTFISLLADEHVAISDSLNSCELSAGHPSRDRLFFLDTPGFNDTNRSDIEILKEIASSLVHWRQKGWKLAGVIYLHRIIDPRIGGAALKNLHMFQALCGIENYHRIVLVTNMWNELGPSEVEQQVGERREAELQKQPQFWGPLIDHGSLCMRHKGSKESALEILDLICDLGGGVDLQIVRQLALHNLRLDETEAGKYIQAELQTAKERSEREHSSLMQSLDEARGEGDEEAVKDIQSDIHEATMRLEQLDRRRKDLEISAQELS</sequence>
<evidence type="ECO:0000313" key="2">
    <source>
        <dbReference type="EMBL" id="PYH73767.1"/>
    </source>
</evidence>
<evidence type="ECO:0008006" key="4">
    <source>
        <dbReference type="Google" id="ProtNLM"/>
    </source>
</evidence>
<evidence type="ECO:0000313" key="3">
    <source>
        <dbReference type="Proteomes" id="UP000248405"/>
    </source>
</evidence>
<dbReference type="Proteomes" id="UP000248405">
    <property type="component" value="Unassembled WGS sequence"/>
</dbReference>
<organism evidence="2 3">
    <name type="scientific">Aspergillus vadensis (strain CBS 113365 / IMI 142717 / IBT 24658)</name>
    <dbReference type="NCBI Taxonomy" id="1448311"/>
    <lineage>
        <taxon>Eukaryota</taxon>
        <taxon>Fungi</taxon>
        <taxon>Dikarya</taxon>
        <taxon>Ascomycota</taxon>
        <taxon>Pezizomycotina</taxon>
        <taxon>Eurotiomycetes</taxon>
        <taxon>Eurotiomycetidae</taxon>
        <taxon>Eurotiales</taxon>
        <taxon>Aspergillaceae</taxon>
        <taxon>Aspergillus</taxon>
        <taxon>Aspergillus subgen. Circumdati</taxon>
    </lineage>
</organism>
<reference evidence="2" key="1">
    <citation type="submission" date="2016-12" db="EMBL/GenBank/DDBJ databases">
        <title>The genomes of Aspergillus section Nigri reveals drivers in fungal speciation.</title>
        <authorList>
            <consortium name="DOE Joint Genome Institute"/>
            <person name="Vesth T.C."/>
            <person name="Nybo J."/>
            <person name="Theobald S."/>
            <person name="Brandl J."/>
            <person name="Frisvad J.C."/>
            <person name="Nielsen K.F."/>
            <person name="Lyhne E.K."/>
            <person name="Kogle M.E."/>
            <person name="Kuo A."/>
            <person name="Riley R."/>
            <person name="Clum A."/>
            <person name="Nolan M."/>
            <person name="Lipzen A."/>
            <person name="Salamov A."/>
            <person name="Henrissat B."/>
            <person name="Wiebenga A."/>
            <person name="De Vries R.P."/>
            <person name="Grigoriev I.V."/>
            <person name="Mortensen U.H."/>
            <person name="Andersen M.R."/>
            <person name="Baker S.E."/>
        </authorList>
    </citation>
    <scope>NUCLEOTIDE SEQUENCE [LARGE SCALE GENOMIC DNA]</scope>
    <source>
        <strain evidence="2">CBS 113365</strain>
    </source>
</reference>
<dbReference type="EMBL" id="KZ821615">
    <property type="protein sequence ID" value="PYH73767.1"/>
    <property type="molecule type" value="Genomic_DNA"/>
</dbReference>
<evidence type="ECO:0000256" key="1">
    <source>
        <dbReference type="SAM" id="MobiDB-lite"/>
    </source>
</evidence>